<proteinExistence type="predicted"/>
<dbReference type="GO" id="GO:0008798">
    <property type="term" value="F:beta-aspartyl-peptidase activity"/>
    <property type="evidence" value="ECO:0007669"/>
    <property type="project" value="UniProtKB-EC"/>
</dbReference>
<protein>
    <submittedName>
        <fullName evidence="1">Beta-aspartyl-peptidase (Threonine type)</fullName>
        <ecNumber evidence="1">3.4.19.5</ecNumber>
    </submittedName>
</protein>
<comment type="caution">
    <text evidence="1">The sequence shown here is derived from an EMBL/GenBank/DDBJ whole genome shotgun (WGS) entry which is preliminary data.</text>
</comment>
<evidence type="ECO:0000313" key="2">
    <source>
        <dbReference type="Proteomes" id="UP000542811"/>
    </source>
</evidence>
<accession>A0ABR6GJM6</accession>
<sequence>MGTSLCPAGQRTRSSPIQGRYSTAIRNTSFLMWSIILHGGAKTIEDKDAAANRSGCRRALEAGAAILRNGGTSIDAAEAAVLVLEDNPTFNAGYGSVQNEDGEVECCAAMMEGERFNVGAIAAAKGVHNPVAAAKAMLFDKPVLIAGDGARAFAAQAGLRLCDPDALIAMDQARQSDAEKRHDTVGCVALDERGLLATAVSTGGLEGTPAGRVGDSPQPGCGFYCDNNIGGAVFSGDGEDIARMMLAARVMYALDDLSPREAVEASLAHIERIGGEAGGIAVTPDGKFGWAHNSEHFVVAYASSDDPSPRVYLSKSEEQNA</sequence>
<dbReference type="EC" id="3.4.19.5" evidence="1"/>
<organism evidence="1 2">
    <name type="scientific">Rhizobium laguerreae</name>
    <dbReference type="NCBI Taxonomy" id="1076926"/>
    <lineage>
        <taxon>Bacteria</taxon>
        <taxon>Pseudomonadati</taxon>
        <taxon>Pseudomonadota</taxon>
        <taxon>Alphaproteobacteria</taxon>
        <taxon>Hyphomicrobiales</taxon>
        <taxon>Rhizobiaceae</taxon>
        <taxon>Rhizobium/Agrobacterium group</taxon>
        <taxon>Rhizobium</taxon>
    </lineage>
</organism>
<dbReference type="PANTHER" id="PTHR10188">
    <property type="entry name" value="L-ASPARAGINASE"/>
    <property type="match status" value="1"/>
</dbReference>
<dbReference type="PANTHER" id="PTHR10188:SF6">
    <property type="entry name" value="N(4)-(BETA-N-ACETYLGLUCOSAMINYL)-L-ASPARAGINASE"/>
    <property type="match status" value="1"/>
</dbReference>
<evidence type="ECO:0000313" key="1">
    <source>
        <dbReference type="EMBL" id="MBB3166492.1"/>
    </source>
</evidence>
<dbReference type="CDD" id="cd04512">
    <property type="entry name" value="Ntn_Asparaginase_2_like"/>
    <property type="match status" value="1"/>
</dbReference>
<dbReference type="Proteomes" id="UP000542811">
    <property type="component" value="Unassembled WGS sequence"/>
</dbReference>
<keyword evidence="2" id="KW-1185">Reference proteome</keyword>
<dbReference type="Pfam" id="PF01112">
    <property type="entry name" value="Asparaginase_2"/>
    <property type="match status" value="1"/>
</dbReference>
<dbReference type="EMBL" id="JACHXX010000018">
    <property type="protein sequence ID" value="MBB3166492.1"/>
    <property type="molecule type" value="Genomic_DNA"/>
</dbReference>
<name>A0ABR6GJM6_9HYPH</name>
<keyword evidence="1" id="KW-0378">Hydrolase</keyword>
<reference evidence="1 2" key="1">
    <citation type="submission" date="2020-08" db="EMBL/GenBank/DDBJ databases">
        <title>Genomic Encyclopedia of Type Strains, Phase III (KMG-III): the genomes of soil and plant-associated and newly described type strains.</title>
        <authorList>
            <person name="Whitman W."/>
        </authorList>
    </citation>
    <scope>NUCLEOTIDE SEQUENCE [LARGE SCALE GENOMIC DNA]</scope>
    <source>
        <strain evidence="1 2">CECT 8280</strain>
    </source>
</reference>
<gene>
    <name evidence="1" type="ORF">FHS25_007009</name>
</gene>
<dbReference type="InterPro" id="IPR029055">
    <property type="entry name" value="Ntn_hydrolases_N"/>
</dbReference>
<dbReference type="InterPro" id="IPR000246">
    <property type="entry name" value="Peptidase_T2"/>
</dbReference>
<dbReference type="RefSeq" id="WP_245310409.1">
    <property type="nucleotide sequence ID" value="NZ_JACHXX010000018.1"/>
</dbReference>
<dbReference type="SUPFAM" id="SSF56235">
    <property type="entry name" value="N-terminal nucleophile aminohydrolases (Ntn hydrolases)"/>
    <property type="match status" value="1"/>
</dbReference>
<dbReference type="Gene3D" id="3.60.20.30">
    <property type="entry name" value="(Glycosyl)asparaginase"/>
    <property type="match status" value="1"/>
</dbReference>